<gene>
    <name evidence="5" type="ORF">WKI68_37925</name>
</gene>
<evidence type="ECO:0000313" key="5">
    <source>
        <dbReference type="EMBL" id="MEJ8645443.1"/>
    </source>
</evidence>
<proteinExistence type="predicted"/>
<protein>
    <submittedName>
        <fullName evidence="5">Uncharacterized protein</fullName>
    </submittedName>
</protein>
<sequence>MAAHPSRPLLATGGDDRAVGLWNAETGEHVTDLVGHTGRVLSLAFAPDGTTLASGGEDGTVRLWNLPADGGPPSPRATLMGMAGGWAALTPAGGYKYEGDVAGEFWHVVGMSRFTPGSSTRTCRASTGFRWARSCDGAPAVGGSEVGVRLRTVRTRRSSLRAEPAPPCTRHRGP</sequence>
<dbReference type="SMART" id="SM00320">
    <property type="entry name" value="WD40"/>
    <property type="match status" value="1"/>
</dbReference>
<dbReference type="InterPro" id="IPR001680">
    <property type="entry name" value="WD40_rpt"/>
</dbReference>
<evidence type="ECO:0000256" key="2">
    <source>
        <dbReference type="ARBA" id="ARBA00022737"/>
    </source>
</evidence>
<dbReference type="Gene3D" id="2.130.10.10">
    <property type="entry name" value="YVTN repeat-like/Quinoprotein amine dehydrogenase"/>
    <property type="match status" value="1"/>
</dbReference>
<dbReference type="PANTHER" id="PTHR19879:SF9">
    <property type="entry name" value="TRANSCRIPTION INITIATION FACTOR TFIID SUBUNIT 5"/>
    <property type="match status" value="1"/>
</dbReference>
<organism evidence="5 6">
    <name type="scientific">Streptomyces caledonius</name>
    <dbReference type="NCBI Taxonomy" id="3134107"/>
    <lineage>
        <taxon>Bacteria</taxon>
        <taxon>Bacillati</taxon>
        <taxon>Actinomycetota</taxon>
        <taxon>Actinomycetes</taxon>
        <taxon>Kitasatosporales</taxon>
        <taxon>Streptomycetaceae</taxon>
        <taxon>Streptomyces</taxon>
    </lineage>
</organism>
<keyword evidence="1 3" id="KW-0853">WD repeat</keyword>
<feature type="repeat" description="WD" evidence="3">
    <location>
        <begin position="33"/>
        <end position="66"/>
    </location>
</feature>
<accession>A0ABU8UEA8</accession>
<evidence type="ECO:0000256" key="4">
    <source>
        <dbReference type="SAM" id="MobiDB-lite"/>
    </source>
</evidence>
<dbReference type="Proteomes" id="UP001382904">
    <property type="component" value="Unassembled WGS sequence"/>
</dbReference>
<feature type="repeat" description="WD" evidence="3">
    <location>
        <begin position="1"/>
        <end position="32"/>
    </location>
</feature>
<keyword evidence="6" id="KW-1185">Reference proteome</keyword>
<evidence type="ECO:0000256" key="1">
    <source>
        <dbReference type="ARBA" id="ARBA00022574"/>
    </source>
</evidence>
<dbReference type="Pfam" id="PF00400">
    <property type="entry name" value="WD40"/>
    <property type="match status" value="2"/>
</dbReference>
<reference evidence="5 6" key="1">
    <citation type="submission" date="2024-03" db="EMBL/GenBank/DDBJ databases">
        <title>Novel Streptomyces species of biotechnological and ecological value are a feature of Machair soil.</title>
        <authorList>
            <person name="Prole J.R."/>
            <person name="Goodfellow M."/>
            <person name="Allenby N."/>
            <person name="Ward A.C."/>
        </authorList>
    </citation>
    <scope>NUCLEOTIDE SEQUENCE [LARGE SCALE GENOMIC DNA]</scope>
    <source>
        <strain evidence="5 6">MS1.HAVA.3</strain>
    </source>
</reference>
<comment type="caution">
    <text evidence="5">The sequence shown here is derived from an EMBL/GenBank/DDBJ whole genome shotgun (WGS) entry which is preliminary data.</text>
</comment>
<evidence type="ECO:0000256" key="3">
    <source>
        <dbReference type="PROSITE-ProRule" id="PRU00221"/>
    </source>
</evidence>
<dbReference type="SUPFAM" id="SSF50978">
    <property type="entry name" value="WD40 repeat-like"/>
    <property type="match status" value="1"/>
</dbReference>
<dbReference type="PROSITE" id="PS50294">
    <property type="entry name" value="WD_REPEATS_REGION"/>
    <property type="match status" value="2"/>
</dbReference>
<keyword evidence="2" id="KW-0677">Repeat</keyword>
<dbReference type="InterPro" id="IPR019775">
    <property type="entry name" value="WD40_repeat_CS"/>
</dbReference>
<dbReference type="PROSITE" id="PS50082">
    <property type="entry name" value="WD_REPEATS_2"/>
    <property type="match status" value="2"/>
</dbReference>
<dbReference type="PANTHER" id="PTHR19879">
    <property type="entry name" value="TRANSCRIPTION INITIATION FACTOR TFIID"/>
    <property type="match status" value="1"/>
</dbReference>
<feature type="region of interest" description="Disordered" evidence="4">
    <location>
        <begin position="155"/>
        <end position="174"/>
    </location>
</feature>
<dbReference type="InterPro" id="IPR015943">
    <property type="entry name" value="WD40/YVTN_repeat-like_dom_sf"/>
</dbReference>
<name>A0ABU8UEA8_9ACTN</name>
<dbReference type="EMBL" id="JBBKAM010000004">
    <property type="protein sequence ID" value="MEJ8645443.1"/>
    <property type="molecule type" value="Genomic_DNA"/>
</dbReference>
<dbReference type="InterPro" id="IPR036322">
    <property type="entry name" value="WD40_repeat_dom_sf"/>
</dbReference>
<dbReference type="PROSITE" id="PS00678">
    <property type="entry name" value="WD_REPEATS_1"/>
    <property type="match status" value="2"/>
</dbReference>
<evidence type="ECO:0000313" key="6">
    <source>
        <dbReference type="Proteomes" id="UP001382904"/>
    </source>
</evidence>